<sequence>MGTPIDRGTANERHALPPRCAEIQDPEGTIYEPKSFLGVAICKRRLAALIAPVNCGLRSTRASSIPGSYTLIFRQILRAPIYRRRPRVHVPRPSNTLTLTFLGEIRRHRSSPRQAHLTASLPTSPHGGDFVLCGTRDLFASYHHLCLHRSWPRIPSALVARDRPRDLNRHCTRRDSRRVTPSAAAPETRPPVDNLSICLYWHPRAIFGTLTAAKVCVACVLSGEGCPPLLSPIRVTSRWVRSRRPCPLIAACEGSCIVLQEPVYPSSALLSSPPETSPWPNLVQPQIHRFMLPLLHVPVCRDRFRVPASPYNVLLRGLGNLFYRPELRFACTVQAGTPRSALVCGLWTMHADSFISGSSFLHEAWSGSGRQGSVLQLVKRPSRRRDLLTVSNAGEECYNVEDLARCGDPPGRNEHRRIHLPSSLDLLVFPSSSAAALPHCLEPPSLASPDSPSEVLPRLLFIRTVFQVDPDLAL</sequence>
<organism evidence="1 2">
    <name type="scientific">Mycena albidolilacea</name>
    <dbReference type="NCBI Taxonomy" id="1033008"/>
    <lineage>
        <taxon>Eukaryota</taxon>
        <taxon>Fungi</taxon>
        <taxon>Dikarya</taxon>
        <taxon>Basidiomycota</taxon>
        <taxon>Agaricomycotina</taxon>
        <taxon>Agaricomycetes</taxon>
        <taxon>Agaricomycetidae</taxon>
        <taxon>Agaricales</taxon>
        <taxon>Marasmiineae</taxon>
        <taxon>Mycenaceae</taxon>
        <taxon>Mycena</taxon>
    </lineage>
</organism>
<reference evidence="1" key="1">
    <citation type="submission" date="2023-03" db="EMBL/GenBank/DDBJ databases">
        <title>Massive genome expansion in bonnet fungi (Mycena s.s.) driven by repeated elements and novel gene families across ecological guilds.</title>
        <authorList>
            <consortium name="Lawrence Berkeley National Laboratory"/>
            <person name="Harder C.B."/>
            <person name="Miyauchi S."/>
            <person name="Viragh M."/>
            <person name="Kuo A."/>
            <person name="Thoen E."/>
            <person name="Andreopoulos B."/>
            <person name="Lu D."/>
            <person name="Skrede I."/>
            <person name="Drula E."/>
            <person name="Henrissat B."/>
            <person name="Morin E."/>
            <person name="Kohler A."/>
            <person name="Barry K."/>
            <person name="LaButti K."/>
            <person name="Morin E."/>
            <person name="Salamov A."/>
            <person name="Lipzen A."/>
            <person name="Mereny Z."/>
            <person name="Hegedus B."/>
            <person name="Baldrian P."/>
            <person name="Stursova M."/>
            <person name="Weitz H."/>
            <person name="Taylor A."/>
            <person name="Grigoriev I.V."/>
            <person name="Nagy L.G."/>
            <person name="Martin F."/>
            <person name="Kauserud H."/>
        </authorList>
    </citation>
    <scope>NUCLEOTIDE SEQUENCE</scope>
    <source>
        <strain evidence="1">CBHHK002</strain>
    </source>
</reference>
<proteinExistence type="predicted"/>
<dbReference type="EMBL" id="JARIHO010000012">
    <property type="protein sequence ID" value="KAJ7352205.1"/>
    <property type="molecule type" value="Genomic_DNA"/>
</dbReference>
<evidence type="ECO:0000313" key="2">
    <source>
        <dbReference type="Proteomes" id="UP001218218"/>
    </source>
</evidence>
<name>A0AAD7A9M1_9AGAR</name>
<keyword evidence="2" id="KW-1185">Reference proteome</keyword>
<protein>
    <submittedName>
        <fullName evidence="1">Uncharacterized protein</fullName>
    </submittedName>
</protein>
<evidence type="ECO:0000313" key="1">
    <source>
        <dbReference type="EMBL" id="KAJ7352205.1"/>
    </source>
</evidence>
<accession>A0AAD7A9M1</accession>
<comment type="caution">
    <text evidence="1">The sequence shown here is derived from an EMBL/GenBank/DDBJ whole genome shotgun (WGS) entry which is preliminary data.</text>
</comment>
<dbReference type="AlphaFoldDB" id="A0AAD7A9M1"/>
<gene>
    <name evidence="1" type="ORF">DFH08DRAFT_990403</name>
</gene>
<dbReference type="Proteomes" id="UP001218218">
    <property type="component" value="Unassembled WGS sequence"/>
</dbReference>